<feature type="compositionally biased region" description="Basic and acidic residues" evidence="1">
    <location>
        <begin position="79"/>
        <end position="90"/>
    </location>
</feature>
<evidence type="ECO:0000256" key="1">
    <source>
        <dbReference type="SAM" id="MobiDB-lite"/>
    </source>
</evidence>
<accession>A0AAD4EPY6</accession>
<feature type="compositionally biased region" description="Basic residues" evidence="1">
    <location>
        <begin position="251"/>
        <end position="270"/>
    </location>
</feature>
<feature type="region of interest" description="Disordered" evidence="1">
    <location>
        <begin position="309"/>
        <end position="337"/>
    </location>
</feature>
<feature type="region of interest" description="Disordered" evidence="1">
    <location>
        <begin position="148"/>
        <end position="185"/>
    </location>
</feature>
<dbReference type="InterPro" id="IPR054505">
    <property type="entry name" value="Myb_DNA-bind_8"/>
</dbReference>
<evidence type="ECO:0000313" key="4">
    <source>
        <dbReference type="Proteomes" id="UP001197093"/>
    </source>
</evidence>
<comment type="caution">
    <text evidence="3">The sequence shown here is derived from an EMBL/GenBank/DDBJ whole genome shotgun (WGS) entry which is preliminary data.</text>
</comment>
<feature type="region of interest" description="Disordered" evidence="1">
    <location>
        <begin position="55"/>
        <end position="112"/>
    </location>
</feature>
<dbReference type="Proteomes" id="UP001197093">
    <property type="component" value="Unassembled WGS sequence"/>
</dbReference>
<feature type="domain" description="Myb-like DNA-binding" evidence="2">
    <location>
        <begin position="8"/>
        <end position="55"/>
    </location>
</feature>
<feature type="region of interest" description="Disordered" evidence="1">
    <location>
        <begin position="396"/>
        <end position="415"/>
    </location>
</feature>
<reference evidence="3" key="1">
    <citation type="submission" date="2023-02" db="EMBL/GenBank/DDBJ databases">
        <authorList>
            <person name="Palmer J.M."/>
        </authorList>
    </citation>
    <scope>NUCLEOTIDE SEQUENCE</scope>
    <source>
        <strain evidence="3">FW57</strain>
    </source>
</reference>
<feature type="compositionally biased region" description="Polar residues" evidence="1">
    <location>
        <begin position="223"/>
        <end position="233"/>
    </location>
</feature>
<keyword evidence="4" id="KW-1185">Reference proteome</keyword>
<evidence type="ECO:0000313" key="3">
    <source>
        <dbReference type="EMBL" id="KAG7285095.1"/>
    </source>
</evidence>
<feature type="compositionally biased region" description="Polar residues" evidence="1">
    <location>
        <begin position="148"/>
        <end position="163"/>
    </location>
</feature>
<proteinExistence type="predicted"/>
<name>A0AAD4EPY6_9PEZI</name>
<dbReference type="AlphaFoldDB" id="A0AAD4EPY6"/>
<feature type="compositionally biased region" description="Low complexity" evidence="1">
    <location>
        <begin position="274"/>
        <end position="287"/>
    </location>
</feature>
<feature type="region of interest" description="Disordered" evidence="1">
    <location>
        <begin position="223"/>
        <end position="294"/>
    </location>
</feature>
<dbReference type="Pfam" id="PF22980">
    <property type="entry name" value="Myb_DNA-bind_8"/>
    <property type="match status" value="1"/>
</dbReference>
<gene>
    <name evidence="3" type="ORF">NEMBOFW57_009715</name>
</gene>
<sequence>MANNDNAMARFLFAILQQKCLKDVDWNEVARNPVLSQEITNGHAARMRFSRFRQQVLGLQPQKRNRTGAGSKSRVTKKKKEDDHPRPKKEDEEETKSGSGIGNIKTEGKAIKSERKSISECVGELGQPPAPMRPTPDMMKTEAGIANPYSQHPRQPSVISVGSPSVKKERLPSNGNPHTATPLMTEPSPFGILATTPATSSTSSTPYIDNHHHRMQMRLLTPSSDTDGMSSTHAFLPQSPCPSTAELLQHNHGHYHSQRHHSQQHHHHQHALVGAGSPPLSASAPSPYDFSQHQHGCDIATTTAATVNSSLPATDSSPWHSQHQHQHHNSQHSQSQCQSQIYPTFGLGIASSGFTALDYNNSNTVNSHPFCPDHHPSHLHHLDEDAPHDMVDSLGLHHSHSHSHSLHHHHEASAAAAAVMEGGMFRERELELGLGIGVTNPVKGEWDGEGFGI</sequence>
<organism evidence="3 4">
    <name type="scientific">Staphylotrichum longicolle</name>
    <dbReference type="NCBI Taxonomy" id="669026"/>
    <lineage>
        <taxon>Eukaryota</taxon>
        <taxon>Fungi</taxon>
        <taxon>Dikarya</taxon>
        <taxon>Ascomycota</taxon>
        <taxon>Pezizomycotina</taxon>
        <taxon>Sordariomycetes</taxon>
        <taxon>Sordariomycetidae</taxon>
        <taxon>Sordariales</taxon>
        <taxon>Chaetomiaceae</taxon>
        <taxon>Staphylotrichum</taxon>
    </lineage>
</organism>
<evidence type="ECO:0000259" key="2">
    <source>
        <dbReference type="Pfam" id="PF22980"/>
    </source>
</evidence>
<protein>
    <recommendedName>
        <fullName evidence="2">Myb-like DNA-binding domain-containing protein</fullName>
    </recommendedName>
</protein>
<dbReference type="EMBL" id="JAHCVI010000005">
    <property type="protein sequence ID" value="KAG7285095.1"/>
    <property type="molecule type" value="Genomic_DNA"/>
</dbReference>
<feature type="compositionally biased region" description="Basic residues" evidence="1">
    <location>
        <begin position="397"/>
        <end position="410"/>
    </location>
</feature>